<reference evidence="3 4" key="1">
    <citation type="submission" date="2020-07" db="EMBL/GenBank/DDBJ databases">
        <title>Taxonomic revisions and descriptions of new bacterial species based on genomic comparisons in the high-G+C-content subgroup of the family Alcaligenaceae.</title>
        <authorList>
            <person name="Szabo A."/>
            <person name="Felfoldi T."/>
        </authorList>
    </citation>
    <scope>NUCLEOTIDE SEQUENCE [LARGE SCALE GENOMIC DNA]</scope>
    <source>
        <strain evidence="3 4">DSM 25264</strain>
    </source>
</reference>
<dbReference type="EMBL" id="JACCEW010000003">
    <property type="protein sequence ID" value="NYT37270.1"/>
    <property type="molecule type" value="Genomic_DNA"/>
</dbReference>
<dbReference type="AlphaFoldDB" id="A0A853FEM4"/>
<dbReference type="Proteomes" id="UP000580517">
    <property type="component" value="Unassembled WGS sequence"/>
</dbReference>
<dbReference type="InterPro" id="IPR012340">
    <property type="entry name" value="NA-bd_OB-fold"/>
</dbReference>
<dbReference type="PANTHER" id="PTHR34075">
    <property type="entry name" value="BLR3430 PROTEIN"/>
    <property type="match status" value="1"/>
</dbReference>
<dbReference type="Gene3D" id="6.10.30.10">
    <property type="match status" value="1"/>
</dbReference>
<evidence type="ECO:0000313" key="3">
    <source>
        <dbReference type="EMBL" id="NYT37270.1"/>
    </source>
</evidence>
<protein>
    <submittedName>
        <fullName evidence="3">OB-fold domain-containing protein</fullName>
    </submittedName>
</protein>
<dbReference type="Pfam" id="PF12172">
    <property type="entry name" value="zf-ChsH2"/>
    <property type="match status" value="1"/>
</dbReference>
<feature type="domain" description="ChsH2 C-terminal OB-fold" evidence="1">
    <location>
        <begin position="57"/>
        <end position="117"/>
    </location>
</feature>
<evidence type="ECO:0000313" key="4">
    <source>
        <dbReference type="Proteomes" id="UP000580517"/>
    </source>
</evidence>
<gene>
    <name evidence="3" type="ORF">H0A68_10340</name>
</gene>
<dbReference type="InterPro" id="IPR052513">
    <property type="entry name" value="Thioester_dehydratase-like"/>
</dbReference>
<proteinExistence type="predicted"/>
<dbReference type="RefSeq" id="WP_129969573.1">
    <property type="nucleotide sequence ID" value="NZ_JACCEW010000003.1"/>
</dbReference>
<dbReference type="OrthoDB" id="5514845at2"/>
<dbReference type="InterPro" id="IPR002878">
    <property type="entry name" value="ChsH2_C"/>
</dbReference>
<name>A0A853FEM4_9BURK</name>
<sequence>MNTETQADAFSGPGPFEAYLQHLEQGVFRIQHCAGCGLHVFYPRLTCPHCGSISLSWVVPSGRGTVYAVSVVNRRAEKGGPYNVVLVDLEEGPRMMSRVDGVDAQAVKIGMRVQATIDAQGAEPCVVFVPVDG</sequence>
<accession>A0A853FEM4</accession>
<comment type="caution">
    <text evidence="3">The sequence shown here is derived from an EMBL/GenBank/DDBJ whole genome shotgun (WGS) entry which is preliminary data.</text>
</comment>
<organism evidence="3 4">
    <name type="scientific">Allopusillimonas soli</name>
    <dbReference type="NCBI Taxonomy" id="659016"/>
    <lineage>
        <taxon>Bacteria</taxon>
        <taxon>Pseudomonadati</taxon>
        <taxon>Pseudomonadota</taxon>
        <taxon>Betaproteobacteria</taxon>
        <taxon>Burkholderiales</taxon>
        <taxon>Alcaligenaceae</taxon>
        <taxon>Allopusillimonas</taxon>
    </lineage>
</organism>
<evidence type="ECO:0000259" key="2">
    <source>
        <dbReference type="Pfam" id="PF12172"/>
    </source>
</evidence>
<dbReference type="SUPFAM" id="SSF50249">
    <property type="entry name" value="Nucleic acid-binding proteins"/>
    <property type="match status" value="1"/>
</dbReference>
<feature type="domain" description="ChsH2 rubredoxin-like zinc ribbon" evidence="2">
    <location>
        <begin position="22"/>
        <end position="52"/>
    </location>
</feature>
<keyword evidence="4" id="KW-1185">Reference proteome</keyword>
<dbReference type="PANTHER" id="PTHR34075:SF5">
    <property type="entry name" value="BLR3430 PROTEIN"/>
    <property type="match status" value="1"/>
</dbReference>
<dbReference type="Pfam" id="PF01796">
    <property type="entry name" value="OB_ChsH2_C"/>
    <property type="match status" value="1"/>
</dbReference>
<dbReference type="InterPro" id="IPR022002">
    <property type="entry name" value="ChsH2_Znr"/>
</dbReference>
<evidence type="ECO:0000259" key="1">
    <source>
        <dbReference type="Pfam" id="PF01796"/>
    </source>
</evidence>